<dbReference type="InterPro" id="IPR003837">
    <property type="entry name" value="GatC"/>
</dbReference>
<dbReference type="PANTHER" id="PTHR15004:SF0">
    <property type="entry name" value="GLUTAMYL-TRNA(GLN) AMIDOTRANSFERASE SUBUNIT C, MITOCHONDRIAL"/>
    <property type="match status" value="1"/>
</dbReference>
<dbReference type="Proteomes" id="UP001604277">
    <property type="component" value="Unassembled WGS sequence"/>
</dbReference>
<proteinExistence type="predicted"/>
<comment type="caution">
    <text evidence="1">The sequence shown here is derived from an EMBL/GenBank/DDBJ whole genome shotgun (WGS) entry which is preliminary data.</text>
</comment>
<evidence type="ECO:0000313" key="1">
    <source>
        <dbReference type="EMBL" id="KAL2548479.1"/>
    </source>
</evidence>
<dbReference type="Pfam" id="PF02686">
    <property type="entry name" value="GatC"/>
    <property type="match status" value="1"/>
</dbReference>
<dbReference type="AlphaFoldDB" id="A0ABD1WFL8"/>
<keyword evidence="2" id="KW-1185">Reference proteome</keyword>
<dbReference type="Gene3D" id="1.10.20.60">
    <property type="entry name" value="Glu-tRNAGln amidotransferase C subunit, N-terminal domain"/>
    <property type="match status" value="1"/>
</dbReference>
<evidence type="ECO:0000313" key="2">
    <source>
        <dbReference type="Proteomes" id="UP001604277"/>
    </source>
</evidence>
<reference evidence="2" key="1">
    <citation type="submission" date="2024-07" db="EMBL/GenBank/DDBJ databases">
        <title>Two chromosome-level genome assemblies of Korean endemic species Abeliophyllum distichum and Forsythia ovata (Oleaceae).</title>
        <authorList>
            <person name="Jang H."/>
        </authorList>
    </citation>
    <scope>NUCLEOTIDE SEQUENCE [LARGE SCALE GENOMIC DNA]</scope>
</reference>
<dbReference type="InterPro" id="IPR036113">
    <property type="entry name" value="Asp/Glu-ADT_sf_sub_c"/>
</dbReference>
<dbReference type="PANTHER" id="PTHR15004">
    <property type="entry name" value="GLUTAMYL-TRNA(GLN) AMIDOTRANSFERASE SUBUNIT C, MITOCHONDRIAL"/>
    <property type="match status" value="1"/>
</dbReference>
<gene>
    <name evidence="1" type="ORF">Fot_10009</name>
</gene>
<dbReference type="SUPFAM" id="SSF141000">
    <property type="entry name" value="Glu-tRNAGln amidotransferase C subunit"/>
    <property type="match status" value="1"/>
</dbReference>
<dbReference type="NCBIfam" id="TIGR00135">
    <property type="entry name" value="gatC"/>
    <property type="match status" value="1"/>
</dbReference>
<accession>A0ABD1WFL8</accession>
<organism evidence="1 2">
    <name type="scientific">Forsythia ovata</name>
    <dbReference type="NCBI Taxonomy" id="205694"/>
    <lineage>
        <taxon>Eukaryota</taxon>
        <taxon>Viridiplantae</taxon>
        <taxon>Streptophyta</taxon>
        <taxon>Embryophyta</taxon>
        <taxon>Tracheophyta</taxon>
        <taxon>Spermatophyta</taxon>
        <taxon>Magnoliopsida</taxon>
        <taxon>eudicotyledons</taxon>
        <taxon>Gunneridae</taxon>
        <taxon>Pentapetalae</taxon>
        <taxon>asterids</taxon>
        <taxon>lamiids</taxon>
        <taxon>Lamiales</taxon>
        <taxon>Oleaceae</taxon>
        <taxon>Forsythieae</taxon>
        <taxon>Forsythia</taxon>
    </lineage>
</organism>
<protein>
    <submittedName>
        <fullName evidence="1">Glutamyl-tRNA(Gln) amidotransferase subunit C</fullName>
    </submittedName>
</protein>
<name>A0ABD1WFL8_9LAMI</name>
<sequence length="116" mass="13248">MASRAALLVLRATPPLFSFKKDIFPKKTLIFKQNNRNYAARSCLEPPDVQRLAETARISLTPHEVEEFAPKIRQVIDWFGQLQAVDLQNVEPAIRADNEGETLREDLPEIFENSNV</sequence>
<dbReference type="EMBL" id="JBFOLJ010000003">
    <property type="protein sequence ID" value="KAL2548479.1"/>
    <property type="molecule type" value="Genomic_DNA"/>
</dbReference>